<dbReference type="Gene3D" id="3.40.720.10">
    <property type="entry name" value="Alkaline Phosphatase, subunit A"/>
    <property type="match status" value="1"/>
</dbReference>
<dbReference type="PANTHER" id="PTHR10151:SF120">
    <property type="entry name" value="BIS(5'-ADENOSYL)-TRIPHOSPHATASE"/>
    <property type="match status" value="1"/>
</dbReference>
<accession>A0ABZ2TZ23</accession>
<name>A0ABZ2TZ23_9ACTN</name>
<dbReference type="InterPro" id="IPR002591">
    <property type="entry name" value="Phosphodiest/P_Trfase"/>
</dbReference>
<proteinExistence type="predicted"/>
<dbReference type="InterPro" id="IPR017850">
    <property type="entry name" value="Alkaline_phosphatase_core_sf"/>
</dbReference>
<dbReference type="EMBL" id="CP136137">
    <property type="protein sequence ID" value="WYY06678.1"/>
    <property type="molecule type" value="Genomic_DNA"/>
</dbReference>
<protein>
    <submittedName>
        <fullName evidence="1">Alkaline phosphatase family protein</fullName>
    </submittedName>
</protein>
<dbReference type="Pfam" id="PF01663">
    <property type="entry name" value="Phosphodiest"/>
    <property type="match status" value="1"/>
</dbReference>
<evidence type="ECO:0000313" key="1">
    <source>
        <dbReference type="EMBL" id="WYY06678.1"/>
    </source>
</evidence>
<dbReference type="RefSeq" id="WP_066172317.1">
    <property type="nucleotide sequence ID" value="NZ_CP136137.1"/>
</dbReference>
<sequence>MRFTLADVLPNVALAFGGDADNPLGVRPARDVVVLLIDGLGAELLARHAHVAPTLAAHVQTKLRAGFPATTATSITSLAVGAPCATHGIIGYSFAVPTSDGTENFNALRWRTRDADGPDARTMIVPEEFQPTTSTVAHLASTGIDIHFVVPGYQMRSGLTRAAFGVPGALHDAPHLDDVRDGILSVAAHPDTARRFAYAYYPQLDAAGHVHGPESAEWLRVLADIDAMVAELLTDLPATCTLLITGDHGMITVGDAVDLDADPRLQQNVRLISGEARVRHVYADSTDAVADVAAVWTTVLADHAQVVTREQALDEHWFGATPPIETIAARIGDVMAVAQGTSVLVRPEREPMESSLAGHHGAWTDDEQLVPLISAPTSG</sequence>
<dbReference type="SUPFAM" id="SSF53649">
    <property type="entry name" value="Alkaline phosphatase-like"/>
    <property type="match status" value="1"/>
</dbReference>
<keyword evidence="2" id="KW-1185">Reference proteome</keyword>
<dbReference type="Proteomes" id="UP001479933">
    <property type="component" value="Chromosome"/>
</dbReference>
<organism evidence="1 2">
    <name type="scientific">Gordonia hydrophobica</name>
    <dbReference type="NCBI Taxonomy" id="40516"/>
    <lineage>
        <taxon>Bacteria</taxon>
        <taxon>Bacillati</taxon>
        <taxon>Actinomycetota</taxon>
        <taxon>Actinomycetes</taxon>
        <taxon>Mycobacteriales</taxon>
        <taxon>Gordoniaceae</taxon>
        <taxon>Gordonia</taxon>
    </lineage>
</organism>
<evidence type="ECO:0000313" key="2">
    <source>
        <dbReference type="Proteomes" id="UP001479933"/>
    </source>
</evidence>
<reference evidence="1 2" key="1">
    <citation type="journal article" date="2023" name="Virus Evol.">
        <title>Computational host range prediction-The good, the bad, and the ugly.</title>
        <authorList>
            <person name="Howell A.A."/>
            <person name="Versoza C.J."/>
            <person name="Pfeifer S.P."/>
        </authorList>
    </citation>
    <scope>NUCLEOTIDE SEQUENCE [LARGE SCALE GENOMIC DNA]</scope>
    <source>
        <strain evidence="1 2">1610/1b</strain>
    </source>
</reference>
<dbReference type="PANTHER" id="PTHR10151">
    <property type="entry name" value="ECTONUCLEOTIDE PYROPHOSPHATASE/PHOSPHODIESTERASE"/>
    <property type="match status" value="1"/>
</dbReference>
<gene>
    <name evidence="1" type="ORF">RVF87_16680</name>
</gene>